<dbReference type="AlphaFoldDB" id="A2BXG4"/>
<dbReference type="GeneID" id="60200741"/>
<dbReference type="STRING" id="167542.P9515_12681"/>
<gene>
    <name evidence="1" type="ordered locus">P9515_12681</name>
</gene>
<dbReference type="HOGENOM" id="CLU_187113_0_0_3"/>
<proteinExistence type="predicted"/>
<dbReference type="EMBL" id="CP000552">
    <property type="protein sequence ID" value="ABM72475.1"/>
    <property type="molecule type" value="Genomic_DNA"/>
</dbReference>
<dbReference type="OrthoDB" id="487444at2"/>
<reference evidence="1 2" key="1">
    <citation type="journal article" date="2007" name="PLoS Genet.">
        <title>Patterns and implications of gene gain and loss in the evolution of Prochlorococcus.</title>
        <authorList>
            <person name="Kettler G.C."/>
            <person name="Martiny A.C."/>
            <person name="Huang K."/>
            <person name="Zucker J."/>
            <person name="Coleman M.L."/>
            <person name="Rodrigue S."/>
            <person name="Chen F."/>
            <person name="Lapidus A."/>
            <person name="Ferriera S."/>
            <person name="Johnson J."/>
            <person name="Steglich C."/>
            <person name="Church G.M."/>
            <person name="Richardson P."/>
            <person name="Chisholm S.W."/>
        </authorList>
    </citation>
    <scope>NUCLEOTIDE SEQUENCE [LARGE SCALE GENOMIC DNA]</scope>
    <source>
        <strain evidence="1 2">MIT 9515</strain>
    </source>
</reference>
<dbReference type="Proteomes" id="UP000001589">
    <property type="component" value="Chromosome"/>
</dbReference>
<dbReference type="RefSeq" id="WP_011820574.1">
    <property type="nucleotide sequence ID" value="NC_008817.1"/>
</dbReference>
<evidence type="ECO:0000313" key="1">
    <source>
        <dbReference type="EMBL" id="ABM72475.1"/>
    </source>
</evidence>
<evidence type="ECO:0000313" key="2">
    <source>
        <dbReference type="Proteomes" id="UP000001589"/>
    </source>
</evidence>
<protein>
    <recommendedName>
        <fullName evidence="3">Ycf34</fullName>
    </recommendedName>
</protein>
<organism evidence="1 2">
    <name type="scientific">Prochlorococcus marinus (strain MIT 9515)</name>
    <dbReference type="NCBI Taxonomy" id="167542"/>
    <lineage>
        <taxon>Bacteria</taxon>
        <taxon>Bacillati</taxon>
        <taxon>Cyanobacteriota</taxon>
        <taxon>Cyanophyceae</taxon>
        <taxon>Synechococcales</taxon>
        <taxon>Prochlorococcaceae</taxon>
        <taxon>Prochlorococcus</taxon>
    </lineage>
</organism>
<dbReference type="Pfam" id="PF10718">
    <property type="entry name" value="Ycf34"/>
    <property type="match status" value="1"/>
</dbReference>
<accession>A2BXG4</accession>
<name>A2BXG4_PROM5</name>
<sequence>MCICINCKWVDRCKTYHDVEKNHKVEHLTSYPDVNAKNPLIHVSLVEEKNGNVSIEWDVRSCSSFYEEIGRWSKIKPGIQVPA</sequence>
<evidence type="ECO:0008006" key="3">
    <source>
        <dbReference type="Google" id="ProtNLM"/>
    </source>
</evidence>
<dbReference type="KEGG" id="pmc:P9515_12681"/>
<dbReference type="InterPro" id="IPR019656">
    <property type="entry name" value="Uncharacterised_Ycf34"/>
</dbReference>